<organism evidence="1 2">
    <name type="scientific">Papaver atlanticum</name>
    <dbReference type="NCBI Taxonomy" id="357466"/>
    <lineage>
        <taxon>Eukaryota</taxon>
        <taxon>Viridiplantae</taxon>
        <taxon>Streptophyta</taxon>
        <taxon>Embryophyta</taxon>
        <taxon>Tracheophyta</taxon>
        <taxon>Spermatophyta</taxon>
        <taxon>Magnoliopsida</taxon>
        <taxon>Ranunculales</taxon>
        <taxon>Papaveraceae</taxon>
        <taxon>Papaveroideae</taxon>
        <taxon>Papaver</taxon>
    </lineage>
</organism>
<dbReference type="EMBL" id="JAJJMB010000989">
    <property type="protein sequence ID" value="KAI3959748.1"/>
    <property type="molecule type" value="Genomic_DNA"/>
</dbReference>
<protein>
    <submittedName>
        <fullName evidence="1">Uncharacterized protein</fullName>
    </submittedName>
</protein>
<dbReference type="Proteomes" id="UP001202328">
    <property type="component" value="Unassembled WGS sequence"/>
</dbReference>
<evidence type="ECO:0000313" key="2">
    <source>
        <dbReference type="Proteomes" id="UP001202328"/>
    </source>
</evidence>
<comment type="caution">
    <text evidence="1">The sequence shown here is derived from an EMBL/GenBank/DDBJ whole genome shotgun (WGS) entry which is preliminary data.</text>
</comment>
<proteinExistence type="predicted"/>
<sequence>MHSRGLSPDNFTFPFVLKSCDEFSFTHIGKCVHGKSFKMGFEFDLHVGTLLI</sequence>
<reference evidence="1" key="1">
    <citation type="submission" date="2022-04" db="EMBL/GenBank/DDBJ databases">
        <title>A functionally conserved STORR gene fusion in Papaver species that diverged 16.8 million years ago.</title>
        <authorList>
            <person name="Catania T."/>
        </authorList>
    </citation>
    <scope>NUCLEOTIDE SEQUENCE</scope>
    <source>
        <strain evidence="1">S-188037</strain>
    </source>
</reference>
<keyword evidence="2" id="KW-1185">Reference proteome</keyword>
<accession>A0AAD4XZ08</accession>
<dbReference type="AlphaFoldDB" id="A0AAD4XZ08"/>
<gene>
    <name evidence="1" type="ORF">MKW98_018848</name>
</gene>
<evidence type="ECO:0000313" key="1">
    <source>
        <dbReference type="EMBL" id="KAI3959748.1"/>
    </source>
</evidence>
<name>A0AAD4XZ08_9MAGN</name>
<feature type="non-terminal residue" evidence="1">
    <location>
        <position position="52"/>
    </location>
</feature>